<reference evidence="1" key="1">
    <citation type="submission" date="2020-09" db="EMBL/GenBank/DDBJ databases">
        <authorList>
            <person name="Kim M.K."/>
        </authorList>
    </citation>
    <scope>NUCLEOTIDE SEQUENCE</scope>
    <source>
        <strain evidence="1">BT702</strain>
    </source>
</reference>
<organism evidence="1 2">
    <name type="scientific">Spirosoma profusum</name>
    <dbReference type="NCBI Taxonomy" id="2771354"/>
    <lineage>
        <taxon>Bacteria</taxon>
        <taxon>Pseudomonadati</taxon>
        <taxon>Bacteroidota</taxon>
        <taxon>Cytophagia</taxon>
        <taxon>Cytophagales</taxon>
        <taxon>Cytophagaceae</taxon>
        <taxon>Spirosoma</taxon>
    </lineage>
</organism>
<dbReference type="AlphaFoldDB" id="A0A927ATR2"/>
<gene>
    <name evidence="1" type="ORF">IC229_26340</name>
</gene>
<keyword evidence="2" id="KW-1185">Reference proteome</keyword>
<proteinExistence type="predicted"/>
<accession>A0A927ATR2</accession>
<sequence>MRLFLPTLILLLMASCQRSLPDTICQAWKFDGFNISPEYEEKLASAENESAREKFRQFLKNSGSVTETNWRFYPNGTCAMLSKYHYSVKRWELNESTGQLAIINGKTREFYQIERDGTNLTLSELTNKSVTKGHVSATLRPNPEYEEGSIDLLAPTRNEWRNKPLQPESFRAIQKRLIDQLTYMIDYFELTNKKKQTYFNTGHLNSPFQFYSGGMGLFNPNELPRTWVGQFYDNGDALKAHNLLAGAFRSGLTFPHSEKTYTDAYARFLKQVKAFVLVQEEPKALPAQ</sequence>
<dbReference type="PROSITE" id="PS51257">
    <property type="entry name" value="PROKAR_LIPOPROTEIN"/>
    <property type="match status" value="1"/>
</dbReference>
<name>A0A927ATR2_9BACT</name>
<dbReference type="RefSeq" id="WP_190890573.1">
    <property type="nucleotide sequence ID" value="NZ_JACWZY010000029.1"/>
</dbReference>
<dbReference type="Proteomes" id="UP000598820">
    <property type="component" value="Unassembled WGS sequence"/>
</dbReference>
<protein>
    <submittedName>
        <fullName evidence="1">Uncharacterized protein</fullName>
    </submittedName>
</protein>
<evidence type="ECO:0000313" key="1">
    <source>
        <dbReference type="EMBL" id="MBD2704190.1"/>
    </source>
</evidence>
<comment type="caution">
    <text evidence="1">The sequence shown here is derived from an EMBL/GenBank/DDBJ whole genome shotgun (WGS) entry which is preliminary data.</text>
</comment>
<dbReference type="EMBL" id="JACWZY010000029">
    <property type="protein sequence ID" value="MBD2704190.1"/>
    <property type="molecule type" value="Genomic_DNA"/>
</dbReference>
<evidence type="ECO:0000313" key="2">
    <source>
        <dbReference type="Proteomes" id="UP000598820"/>
    </source>
</evidence>